<keyword evidence="3" id="KW-1185">Reference proteome</keyword>
<protein>
    <submittedName>
        <fullName evidence="2">Uncharacterized protein</fullName>
    </submittedName>
</protein>
<feature type="compositionally biased region" description="Polar residues" evidence="1">
    <location>
        <begin position="159"/>
        <end position="181"/>
    </location>
</feature>
<dbReference type="AlphaFoldDB" id="A0A284S8P5"/>
<dbReference type="OrthoDB" id="3049189at2759"/>
<organism evidence="2 3">
    <name type="scientific">Armillaria ostoyae</name>
    <name type="common">Armillaria root rot fungus</name>
    <dbReference type="NCBI Taxonomy" id="47428"/>
    <lineage>
        <taxon>Eukaryota</taxon>
        <taxon>Fungi</taxon>
        <taxon>Dikarya</taxon>
        <taxon>Basidiomycota</taxon>
        <taxon>Agaricomycotina</taxon>
        <taxon>Agaricomycetes</taxon>
        <taxon>Agaricomycetidae</taxon>
        <taxon>Agaricales</taxon>
        <taxon>Marasmiineae</taxon>
        <taxon>Physalacriaceae</taxon>
        <taxon>Armillaria</taxon>
    </lineage>
</organism>
<evidence type="ECO:0000256" key="1">
    <source>
        <dbReference type="SAM" id="MobiDB-lite"/>
    </source>
</evidence>
<evidence type="ECO:0000313" key="2">
    <source>
        <dbReference type="EMBL" id="SJL17373.1"/>
    </source>
</evidence>
<gene>
    <name evidence="2" type="ORF">ARMOST_20923</name>
</gene>
<sequence length="488" mass="55304">MGGNESQETNGSLPKSIEIPTIGEPWVEGTPFHTEVLQVNRQLTIERIKPYLKAFNLGGLTLKREAMIHRLYQFSQDRDAWKTLYVARPSRYRGQATGSRANRPSAKRARDQFGDDERLEQTTHASKRAAISLPDRRTDQDRDEAEDWMNSVLNEREANTASTSNNQATGPAIMHSSSEQQLTHESEESHVRIRRLERQMYNLKEAVTSGMADIISAVGHMESKLLTSRSTDNSSNNNAPPNRQNTLTTTSHIGMPEADESRADAPTASPTIPAEAVDSPESDGMKTVFLDELAVTFDPAKVPSIPAVSFADDITGLARNWHSSNLLVLGGHGIPIKHWDKIYKARFNIKKNAWKSFRSTYSDWHFMVNEFLSYPTEADFWRAYTNEAGHLPYQKILNKIEQKRVASKADFSVDADAAREFFDHDLSKAPRSSRQGEVSFSYRKSGKWCVKKSDEEIAKTWRLLLEQDDEIREQWECRRSNRCEAGPI</sequence>
<dbReference type="EMBL" id="FUEG01000043">
    <property type="protein sequence ID" value="SJL17373.1"/>
    <property type="molecule type" value="Genomic_DNA"/>
</dbReference>
<evidence type="ECO:0000313" key="3">
    <source>
        <dbReference type="Proteomes" id="UP000219338"/>
    </source>
</evidence>
<name>A0A284S8P5_ARMOS</name>
<reference evidence="3" key="1">
    <citation type="journal article" date="2017" name="Nat. Ecol. Evol.">
        <title>Genome expansion and lineage-specific genetic innovations in the forest pathogenic fungi Armillaria.</title>
        <authorList>
            <person name="Sipos G."/>
            <person name="Prasanna A.N."/>
            <person name="Walter M.C."/>
            <person name="O'Connor E."/>
            <person name="Balint B."/>
            <person name="Krizsan K."/>
            <person name="Kiss B."/>
            <person name="Hess J."/>
            <person name="Varga T."/>
            <person name="Slot J."/>
            <person name="Riley R."/>
            <person name="Boka B."/>
            <person name="Rigling D."/>
            <person name="Barry K."/>
            <person name="Lee J."/>
            <person name="Mihaltcheva S."/>
            <person name="LaButti K."/>
            <person name="Lipzen A."/>
            <person name="Waldron R."/>
            <person name="Moloney N.M."/>
            <person name="Sperisen C."/>
            <person name="Kredics L."/>
            <person name="Vagvoelgyi C."/>
            <person name="Patrignani A."/>
            <person name="Fitzpatrick D."/>
            <person name="Nagy I."/>
            <person name="Doyle S."/>
            <person name="Anderson J.B."/>
            <person name="Grigoriev I.V."/>
            <person name="Gueldener U."/>
            <person name="Muensterkoetter M."/>
            <person name="Nagy L.G."/>
        </authorList>
    </citation>
    <scope>NUCLEOTIDE SEQUENCE [LARGE SCALE GENOMIC DNA]</scope>
    <source>
        <strain evidence="3">C18/9</strain>
    </source>
</reference>
<proteinExistence type="predicted"/>
<accession>A0A284S8P5</accession>
<feature type="region of interest" description="Disordered" evidence="1">
    <location>
        <begin position="93"/>
        <end position="190"/>
    </location>
</feature>
<dbReference type="OMA" id="REAMIHR"/>
<feature type="compositionally biased region" description="Low complexity" evidence="1">
    <location>
        <begin position="227"/>
        <end position="238"/>
    </location>
</feature>
<feature type="compositionally biased region" description="Basic and acidic residues" evidence="1">
    <location>
        <begin position="108"/>
        <end position="121"/>
    </location>
</feature>
<feature type="compositionally biased region" description="Polar residues" evidence="1">
    <location>
        <begin position="239"/>
        <end position="252"/>
    </location>
</feature>
<feature type="region of interest" description="Disordered" evidence="1">
    <location>
        <begin position="226"/>
        <end position="281"/>
    </location>
</feature>
<dbReference type="Proteomes" id="UP000219338">
    <property type="component" value="Unassembled WGS sequence"/>
</dbReference>